<gene>
    <name evidence="2" type="ORF">FIBSPDRAFT_321230</name>
</gene>
<organism evidence="2 3">
    <name type="scientific">Athelia psychrophila</name>
    <dbReference type="NCBI Taxonomy" id="1759441"/>
    <lineage>
        <taxon>Eukaryota</taxon>
        <taxon>Fungi</taxon>
        <taxon>Dikarya</taxon>
        <taxon>Basidiomycota</taxon>
        <taxon>Agaricomycotina</taxon>
        <taxon>Agaricomycetes</taxon>
        <taxon>Agaricomycetidae</taxon>
        <taxon>Atheliales</taxon>
        <taxon>Atheliaceae</taxon>
        <taxon>Athelia</taxon>
    </lineage>
</organism>
<evidence type="ECO:0000256" key="1">
    <source>
        <dbReference type="SAM" id="SignalP"/>
    </source>
</evidence>
<dbReference type="AlphaFoldDB" id="A0A166QIU1"/>
<protein>
    <recommendedName>
        <fullName evidence="4">Secreted protein</fullName>
    </recommendedName>
</protein>
<dbReference type="Proteomes" id="UP000076532">
    <property type="component" value="Unassembled WGS sequence"/>
</dbReference>
<proteinExistence type="predicted"/>
<accession>A0A166QIU1</accession>
<evidence type="ECO:0000313" key="3">
    <source>
        <dbReference type="Proteomes" id="UP000076532"/>
    </source>
</evidence>
<reference evidence="2 3" key="1">
    <citation type="journal article" date="2016" name="Mol. Biol. Evol.">
        <title>Comparative Genomics of Early-Diverging Mushroom-Forming Fungi Provides Insights into the Origins of Lignocellulose Decay Capabilities.</title>
        <authorList>
            <person name="Nagy L.G."/>
            <person name="Riley R."/>
            <person name="Tritt A."/>
            <person name="Adam C."/>
            <person name="Daum C."/>
            <person name="Floudas D."/>
            <person name="Sun H."/>
            <person name="Yadav J.S."/>
            <person name="Pangilinan J."/>
            <person name="Larsson K.H."/>
            <person name="Matsuura K."/>
            <person name="Barry K."/>
            <person name="Labutti K."/>
            <person name="Kuo R."/>
            <person name="Ohm R.A."/>
            <person name="Bhattacharya S.S."/>
            <person name="Shirouzu T."/>
            <person name="Yoshinaga Y."/>
            <person name="Martin F.M."/>
            <person name="Grigoriev I.V."/>
            <person name="Hibbett D.S."/>
        </authorList>
    </citation>
    <scope>NUCLEOTIDE SEQUENCE [LARGE SCALE GENOMIC DNA]</scope>
    <source>
        <strain evidence="2 3">CBS 109695</strain>
    </source>
</reference>
<evidence type="ECO:0000313" key="2">
    <source>
        <dbReference type="EMBL" id="KZP27201.1"/>
    </source>
</evidence>
<feature type="signal peptide" evidence="1">
    <location>
        <begin position="1"/>
        <end position="21"/>
    </location>
</feature>
<keyword evidence="3" id="KW-1185">Reference proteome</keyword>
<evidence type="ECO:0008006" key="4">
    <source>
        <dbReference type="Google" id="ProtNLM"/>
    </source>
</evidence>
<dbReference type="EMBL" id="KV417510">
    <property type="protein sequence ID" value="KZP27201.1"/>
    <property type="molecule type" value="Genomic_DNA"/>
</dbReference>
<sequence>MCLRSFASSPLCGSAFLFVAGGNVSDTSPNKSTAKCALFRVLHSSACSFLEGGGSRAELAAVEGCTSLRAIRIALHVYGRFLALGELASTFHLQACEFLFPAFDLYPLIPGHTA</sequence>
<name>A0A166QIU1_9AGAM</name>
<feature type="chain" id="PRO_5007878710" description="Secreted protein" evidence="1">
    <location>
        <begin position="22"/>
        <end position="114"/>
    </location>
</feature>
<keyword evidence="1" id="KW-0732">Signal</keyword>